<gene>
    <name evidence="7" type="ORF">RE6C_03596</name>
</gene>
<sequence>MSLAIYLAISSGVGLNPIRSVGYAALIFLFMFVMSFYGRNVEEIYQAARLCGPTIALTVLSVSIVHPFNGSTFGGIQPNSLAKACLVGFSFAFLEHKRRFRLPLQLFFIAVIVLLTSRASGIVLVATTIAVWFFGYARAIGRVHLPLIAVATIAFFVVLAFMFYATGNLAVELDANNQKDRNVQNRFDAWDLALEQIEFSPLIGYGFRTRANYRLDGIYEPRASVNAHNGYLNFVLDSGFIGLALLTVFWTTEIAKNVLQILRYQLDRTGTRLLSVYTAILVATTLMWLSEPITFNFGNFWSLAFAIALFGSLPIREAVRKRGKRYA</sequence>
<evidence type="ECO:0000256" key="2">
    <source>
        <dbReference type="ARBA" id="ARBA00022692"/>
    </source>
</evidence>
<feature type="transmembrane region" description="Helical" evidence="5">
    <location>
        <begin position="295"/>
        <end position="315"/>
    </location>
</feature>
<evidence type="ECO:0000256" key="5">
    <source>
        <dbReference type="SAM" id="Phobius"/>
    </source>
</evidence>
<evidence type="ECO:0000256" key="3">
    <source>
        <dbReference type="ARBA" id="ARBA00022989"/>
    </source>
</evidence>
<reference evidence="7" key="2">
    <citation type="journal article" date="2013" name="Mar. Genomics">
        <title>Expression of sulfatases in Rhodopirellula baltica and the diversity of sulfatases in the genus Rhodopirellula.</title>
        <authorList>
            <person name="Wegner C.E."/>
            <person name="Richter-Heitmann T."/>
            <person name="Klindworth A."/>
            <person name="Klockow C."/>
            <person name="Richter M."/>
            <person name="Achstetter T."/>
            <person name="Glockner F.O."/>
            <person name="Harder J."/>
        </authorList>
    </citation>
    <scope>NUCLEOTIDE SEQUENCE [LARGE SCALE GENOMIC DNA]</scope>
    <source>
        <strain evidence="7">6C</strain>
    </source>
</reference>
<dbReference type="Proteomes" id="UP000011529">
    <property type="component" value="Unassembled WGS sequence"/>
</dbReference>
<comment type="caution">
    <text evidence="7">The sequence shown here is derived from an EMBL/GenBank/DDBJ whole genome shotgun (WGS) entry which is preliminary data.</text>
</comment>
<evidence type="ECO:0000313" key="7">
    <source>
        <dbReference type="EMBL" id="EMB15686.1"/>
    </source>
</evidence>
<name>M2A5R7_9BACT</name>
<feature type="transmembrane region" description="Helical" evidence="5">
    <location>
        <begin position="231"/>
        <end position="250"/>
    </location>
</feature>
<accession>M2A5R7</accession>
<dbReference type="EMBL" id="ANMO01000166">
    <property type="protein sequence ID" value="EMB15686.1"/>
    <property type="molecule type" value="Genomic_DNA"/>
</dbReference>
<protein>
    <submittedName>
        <fullName evidence="7">Exopolysaccharide production protein</fullName>
    </submittedName>
</protein>
<evidence type="ECO:0000313" key="8">
    <source>
        <dbReference type="Proteomes" id="UP000011529"/>
    </source>
</evidence>
<evidence type="ECO:0000256" key="1">
    <source>
        <dbReference type="ARBA" id="ARBA00004141"/>
    </source>
</evidence>
<keyword evidence="3 5" id="KW-1133">Transmembrane helix</keyword>
<feature type="transmembrane region" description="Helical" evidence="5">
    <location>
        <begin position="271"/>
        <end position="289"/>
    </location>
</feature>
<feature type="transmembrane region" description="Helical" evidence="5">
    <location>
        <begin position="20"/>
        <end position="38"/>
    </location>
</feature>
<dbReference type="InterPro" id="IPR051533">
    <property type="entry name" value="WaaL-like"/>
</dbReference>
<evidence type="ECO:0000256" key="4">
    <source>
        <dbReference type="ARBA" id="ARBA00023136"/>
    </source>
</evidence>
<proteinExistence type="predicted"/>
<dbReference type="Pfam" id="PF04932">
    <property type="entry name" value="Wzy_C"/>
    <property type="match status" value="1"/>
</dbReference>
<dbReference type="PATRIC" id="fig|1263867.3.peg.3848"/>
<keyword evidence="8" id="KW-1185">Reference proteome</keyword>
<feature type="domain" description="O-antigen ligase-related" evidence="6">
    <location>
        <begin position="107"/>
        <end position="246"/>
    </location>
</feature>
<comment type="subcellular location">
    <subcellularLocation>
        <location evidence="1">Membrane</location>
        <topology evidence="1">Multi-pass membrane protein</topology>
    </subcellularLocation>
</comment>
<dbReference type="InterPro" id="IPR007016">
    <property type="entry name" value="O-antigen_ligase-rel_domated"/>
</dbReference>
<reference evidence="7" key="1">
    <citation type="submission" date="2012-11" db="EMBL/GenBank/DDBJ databases">
        <title>Permanent draft genomes of Rhodopirellula europaea strain SH398 and 6C.</title>
        <authorList>
            <person name="Richter M."/>
            <person name="Richter-Heitmann T."/>
            <person name="Frank C."/>
            <person name="Harder J."/>
            <person name="Glockner F.O."/>
        </authorList>
    </citation>
    <scope>NUCLEOTIDE SEQUENCE</scope>
    <source>
        <strain evidence="7">6C</strain>
    </source>
</reference>
<feature type="transmembrane region" description="Helical" evidence="5">
    <location>
        <begin position="106"/>
        <end position="133"/>
    </location>
</feature>
<dbReference type="AlphaFoldDB" id="M2A5R7"/>
<organism evidence="7 8">
    <name type="scientific">Rhodopirellula europaea 6C</name>
    <dbReference type="NCBI Taxonomy" id="1263867"/>
    <lineage>
        <taxon>Bacteria</taxon>
        <taxon>Pseudomonadati</taxon>
        <taxon>Planctomycetota</taxon>
        <taxon>Planctomycetia</taxon>
        <taxon>Pirellulales</taxon>
        <taxon>Pirellulaceae</taxon>
        <taxon>Rhodopirellula</taxon>
    </lineage>
</organism>
<dbReference type="GO" id="GO:0016020">
    <property type="term" value="C:membrane"/>
    <property type="evidence" value="ECO:0007669"/>
    <property type="project" value="UniProtKB-SubCell"/>
</dbReference>
<keyword evidence="2 5" id="KW-0812">Transmembrane</keyword>
<keyword evidence="4 5" id="KW-0472">Membrane</keyword>
<feature type="transmembrane region" description="Helical" evidence="5">
    <location>
        <begin position="50"/>
        <end position="68"/>
    </location>
</feature>
<feature type="transmembrane region" description="Helical" evidence="5">
    <location>
        <begin position="145"/>
        <end position="165"/>
    </location>
</feature>
<evidence type="ECO:0000259" key="6">
    <source>
        <dbReference type="Pfam" id="PF04932"/>
    </source>
</evidence>
<dbReference type="PANTHER" id="PTHR37422">
    <property type="entry name" value="TEICHURONIC ACID BIOSYNTHESIS PROTEIN TUAE"/>
    <property type="match status" value="1"/>
</dbReference>
<dbReference type="PANTHER" id="PTHR37422:SF17">
    <property type="entry name" value="O-ANTIGEN LIGASE"/>
    <property type="match status" value="1"/>
</dbReference>